<dbReference type="InterPro" id="IPR036412">
    <property type="entry name" value="HAD-like_sf"/>
</dbReference>
<evidence type="ECO:0000313" key="16">
    <source>
        <dbReference type="Proteomes" id="UP000282195"/>
    </source>
</evidence>
<dbReference type="GO" id="GO:0000287">
    <property type="term" value="F:magnesium ion binding"/>
    <property type="evidence" value="ECO:0007669"/>
    <property type="project" value="TreeGrafter"/>
</dbReference>
<reference evidence="15 16" key="1">
    <citation type="submission" date="2018-10" db="EMBL/GenBank/DDBJ databases">
        <title>Rhizobium etli, R. leguminosarum and a new Rhizobium genospecies from Phaseolus dumosus.</title>
        <authorList>
            <person name="Ramirez-Puebla S.T."/>
            <person name="Rogel-Hernandez M.A."/>
            <person name="Guerrero G."/>
            <person name="Ormeno-Orrillo E."/>
            <person name="Martinez-Romero J.C."/>
            <person name="Negrete-Yankelevich S."/>
            <person name="Martinez-Romero E."/>
        </authorList>
    </citation>
    <scope>NUCLEOTIDE SEQUENCE [LARGE SCALE GENOMIC DNA]</scope>
    <source>
        <strain evidence="15 16">CCGE525</strain>
    </source>
</reference>
<comment type="catalytic activity">
    <reaction evidence="12">
        <text>O-phospho-L-serine + H2O = L-serine + phosphate</text>
        <dbReference type="Rhea" id="RHEA:21208"/>
        <dbReference type="ChEBI" id="CHEBI:15377"/>
        <dbReference type="ChEBI" id="CHEBI:33384"/>
        <dbReference type="ChEBI" id="CHEBI:43474"/>
        <dbReference type="ChEBI" id="CHEBI:57524"/>
        <dbReference type="EC" id="3.1.3.3"/>
    </reaction>
</comment>
<dbReference type="EMBL" id="CP032694">
    <property type="protein sequence ID" value="AYG59530.1"/>
    <property type="molecule type" value="Genomic_DNA"/>
</dbReference>
<evidence type="ECO:0000256" key="4">
    <source>
        <dbReference type="ARBA" id="ARBA00012640"/>
    </source>
</evidence>
<keyword evidence="9" id="KW-0460">Magnesium</keyword>
<dbReference type="AlphaFoldDB" id="A0A387FJJ9"/>
<dbReference type="Gene3D" id="3.40.50.1000">
    <property type="entry name" value="HAD superfamily/HAD-like"/>
    <property type="match status" value="1"/>
</dbReference>
<protein>
    <recommendedName>
        <fullName evidence="5">Phosphoserine phosphatase</fullName>
        <ecNumber evidence="4">3.1.3.3</ecNumber>
    </recommendedName>
    <alternativeName>
        <fullName evidence="11">O-phosphoserine phosphohydrolase</fullName>
    </alternativeName>
</protein>
<dbReference type="SFLD" id="SFLDG01136">
    <property type="entry name" value="C1.6:_Phosphoserine_Phosphatas"/>
    <property type="match status" value="1"/>
</dbReference>
<keyword evidence="10" id="KW-0718">Serine biosynthesis</keyword>
<dbReference type="GO" id="GO:0005737">
    <property type="term" value="C:cytoplasm"/>
    <property type="evidence" value="ECO:0007669"/>
    <property type="project" value="TreeGrafter"/>
</dbReference>
<evidence type="ECO:0000313" key="15">
    <source>
        <dbReference type="EMBL" id="AYG59530.1"/>
    </source>
</evidence>
<evidence type="ECO:0000256" key="7">
    <source>
        <dbReference type="ARBA" id="ARBA00022723"/>
    </source>
</evidence>
<evidence type="ECO:0000256" key="5">
    <source>
        <dbReference type="ARBA" id="ARBA00015196"/>
    </source>
</evidence>
<dbReference type="GO" id="GO:0006564">
    <property type="term" value="P:L-serine biosynthetic process"/>
    <property type="evidence" value="ECO:0007669"/>
    <property type="project" value="UniProtKB-KW"/>
</dbReference>
<dbReference type="GO" id="GO:0036424">
    <property type="term" value="F:L-phosphoserine phosphatase activity"/>
    <property type="evidence" value="ECO:0007669"/>
    <property type="project" value="InterPro"/>
</dbReference>
<dbReference type="EC" id="3.1.3.3" evidence="4"/>
<dbReference type="UniPathway" id="UPA00135">
    <property type="reaction ID" value="UER00198"/>
</dbReference>
<name>A0A387FJJ9_9HYPH</name>
<evidence type="ECO:0000256" key="1">
    <source>
        <dbReference type="ARBA" id="ARBA00001946"/>
    </source>
</evidence>
<comment type="cofactor">
    <cofactor evidence="1">
        <name>Mg(2+)</name>
        <dbReference type="ChEBI" id="CHEBI:18420"/>
    </cofactor>
</comment>
<dbReference type="RefSeq" id="WP_120704547.1">
    <property type="nucleotide sequence ID" value="NZ_CP032694.1"/>
</dbReference>
<evidence type="ECO:0000256" key="2">
    <source>
        <dbReference type="ARBA" id="ARBA00005135"/>
    </source>
</evidence>
<comment type="similarity">
    <text evidence="3">Belongs to the HAD-like hydrolase superfamily. SerB family.</text>
</comment>
<feature type="active site" description="Nucleophile" evidence="14">
    <location>
        <position position="86"/>
    </location>
</feature>
<keyword evidence="8 15" id="KW-0378">Hydrolase</keyword>
<keyword evidence="7" id="KW-0479">Metal-binding</keyword>
<evidence type="ECO:0000256" key="10">
    <source>
        <dbReference type="ARBA" id="ARBA00023299"/>
    </source>
</evidence>
<dbReference type="InterPro" id="IPR004469">
    <property type="entry name" value="PSP"/>
</dbReference>
<dbReference type="PANTHER" id="PTHR43344:SF2">
    <property type="entry name" value="PHOSPHOSERINE PHOSPHATASE"/>
    <property type="match status" value="1"/>
</dbReference>
<evidence type="ECO:0000256" key="12">
    <source>
        <dbReference type="ARBA" id="ARBA00048138"/>
    </source>
</evidence>
<evidence type="ECO:0000256" key="9">
    <source>
        <dbReference type="ARBA" id="ARBA00022842"/>
    </source>
</evidence>
<comment type="pathway">
    <text evidence="2">Amino-acid biosynthesis; L-serine biosynthesis; L-serine from 3-phospho-D-glycerate: step 3/3.</text>
</comment>
<comment type="catalytic activity">
    <reaction evidence="13">
        <text>O-phospho-D-serine + H2O = D-serine + phosphate</text>
        <dbReference type="Rhea" id="RHEA:24873"/>
        <dbReference type="ChEBI" id="CHEBI:15377"/>
        <dbReference type="ChEBI" id="CHEBI:35247"/>
        <dbReference type="ChEBI" id="CHEBI:43474"/>
        <dbReference type="ChEBI" id="CHEBI:58680"/>
        <dbReference type="EC" id="3.1.3.3"/>
    </reaction>
</comment>
<dbReference type="SUPFAM" id="SSF56784">
    <property type="entry name" value="HAD-like"/>
    <property type="match status" value="1"/>
</dbReference>
<dbReference type="InterPro" id="IPR050582">
    <property type="entry name" value="HAD-like_SerB"/>
</dbReference>
<keyword evidence="6" id="KW-0028">Amino-acid biosynthesis</keyword>
<dbReference type="Proteomes" id="UP000282195">
    <property type="component" value="Chromosome"/>
</dbReference>
<dbReference type="NCBIfam" id="TIGR01488">
    <property type="entry name" value="HAD-SF-IB"/>
    <property type="match status" value="1"/>
</dbReference>
<dbReference type="Pfam" id="PF12710">
    <property type="entry name" value="HAD"/>
    <property type="match status" value="1"/>
</dbReference>
<dbReference type="NCBIfam" id="TIGR00338">
    <property type="entry name" value="serB"/>
    <property type="match status" value="1"/>
</dbReference>
<dbReference type="PANTHER" id="PTHR43344">
    <property type="entry name" value="PHOSPHOSERINE PHOSPHATASE"/>
    <property type="match status" value="1"/>
</dbReference>
<evidence type="ECO:0000256" key="14">
    <source>
        <dbReference type="PIRSR" id="PIRSR604469-1"/>
    </source>
</evidence>
<evidence type="ECO:0000256" key="11">
    <source>
        <dbReference type="ARBA" id="ARBA00031693"/>
    </source>
</evidence>
<evidence type="ECO:0000256" key="8">
    <source>
        <dbReference type="ARBA" id="ARBA00022801"/>
    </source>
</evidence>
<organism evidence="15 16">
    <name type="scientific">Rhizobium jaguaris</name>
    <dbReference type="NCBI Taxonomy" id="1312183"/>
    <lineage>
        <taxon>Bacteria</taxon>
        <taxon>Pseudomonadati</taxon>
        <taxon>Pseudomonadota</taxon>
        <taxon>Alphaproteobacteria</taxon>
        <taxon>Hyphomicrobiales</taxon>
        <taxon>Rhizobiaceae</taxon>
        <taxon>Rhizobium/Agrobacterium group</taxon>
        <taxon>Rhizobium</taxon>
    </lineage>
</organism>
<dbReference type="SFLD" id="SFLDS00003">
    <property type="entry name" value="Haloacid_Dehalogenase"/>
    <property type="match status" value="1"/>
</dbReference>
<evidence type="ECO:0000256" key="6">
    <source>
        <dbReference type="ARBA" id="ARBA00022605"/>
    </source>
</evidence>
<sequence>MAFVATLIANPSNPVLVPAIAEQAADVVKAAGLYWLADGIACDIALRDGTDLQAAEANILAIIAGAPIDLVIQEAETRRKKLLIADMDSTMIGQECIDELAAEVGLKEKVADITARAMNGEISFEPALRERVALLKGLPIAVVDDVIAKRITLTPGGPELIATMKAKGYYTALVSGGFTVFTSRIAATLDFDENRANILLEDNGILTGLVAEPILGMQAKVDALTDIAEKLGISTDDAIAVGDGANDLGMLQLAGSGVALHAKPTVSAQAKMRIDHGDLTALLYIQGYRKTDFIRA</sequence>
<dbReference type="OrthoDB" id="9792539at2"/>
<evidence type="ECO:0000256" key="13">
    <source>
        <dbReference type="ARBA" id="ARBA00048523"/>
    </source>
</evidence>
<dbReference type="KEGG" id="rjg:CCGE525_12530"/>
<keyword evidence="16" id="KW-1185">Reference proteome</keyword>
<accession>A0A387FJJ9</accession>
<dbReference type="InterPro" id="IPR023214">
    <property type="entry name" value="HAD_sf"/>
</dbReference>
<feature type="active site" description="Proton donor" evidence="14">
    <location>
        <position position="88"/>
    </location>
</feature>
<dbReference type="CDD" id="cd07500">
    <property type="entry name" value="HAD_PSP"/>
    <property type="match status" value="1"/>
</dbReference>
<dbReference type="SFLD" id="SFLDF00029">
    <property type="entry name" value="phosphoserine_phosphatase"/>
    <property type="match status" value="1"/>
</dbReference>
<evidence type="ECO:0000256" key="3">
    <source>
        <dbReference type="ARBA" id="ARBA00009184"/>
    </source>
</evidence>
<gene>
    <name evidence="15" type="primary">serB</name>
    <name evidence="15" type="ORF">CCGE525_12530</name>
</gene>
<proteinExistence type="inferred from homology"/>
<dbReference type="SFLD" id="SFLDG01137">
    <property type="entry name" value="C1.6.1:_Phosphoserine_Phosphat"/>
    <property type="match status" value="1"/>
</dbReference>